<dbReference type="PROSITE" id="PS50113">
    <property type="entry name" value="PAC"/>
    <property type="match status" value="1"/>
</dbReference>
<accession>A0A251X559</accession>
<dbReference type="InterPro" id="IPR003594">
    <property type="entry name" value="HATPase_dom"/>
</dbReference>
<dbReference type="Pfam" id="PF00512">
    <property type="entry name" value="HisKA"/>
    <property type="match status" value="1"/>
</dbReference>
<dbReference type="PANTHER" id="PTHR43047">
    <property type="entry name" value="TWO-COMPONENT HISTIDINE PROTEIN KINASE"/>
    <property type="match status" value="1"/>
</dbReference>
<evidence type="ECO:0000256" key="6">
    <source>
        <dbReference type="ARBA" id="ARBA00023012"/>
    </source>
</evidence>
<dbReference type="EMBL" id="MSLT01000023">
    <property type="protein sequence ID" value="OUD12495.1"/>
    <property type="molecule type" value="Genomic_DNA"/>
</dbReference>
<evidence type="ECO:0000256" key="8">
    <source>
        <dbReference type="SAM" id="Coils"/>
    </source>
</evidence>
<dbReference type="InterPro" id="IPR000700">
    <property type="entry name" value="PAS-assoc_C"/>
</dbReference>
<dbReference type="PROSITE" id="PS50109">
    <property type="entry name" value="HIS_KIN"/>
    <property type="match status" value="1"/>
</dbReference>
<dbReference type="CDD" id="cd00082">
    <property type="entry name" value="HisKA"/>
    <property type="match status" value="1"/>
</dbReference>
<dbReference type="SUPFAM" id="SSF55785">
    <property type="entry name" value="PYP-like sensor domain (PAS domain)"/>
    <property type="match status" value="1"/>
</dbReference>
<dbReference type="FunFam" id="1.10.287.130:FF:000001">
    <property type="entry name" value="Two-component sensor histidine kinase"/>
    <property type="match status" value="1"/>
</dbReference>
<dbReference type="InterPro" id="IPR004358">
    <property type="entry name" value="Sig_transdc_His_kin-like_C"/>
</dbReference>
<evidence type="ECO:0000259" key="11">
    <source>
        <dbReference type="PROSITE" id="PS50113"/>
    </source>
</evidence>
<dbReference type="CDD" id="cd00130">
    <property type="entry name" value="PAS"/>
    <property type="match status" value="1"/>
</dbReference>
<dbReference type="InterPro" id="IPR036890">
    <property type="entry name" value="HATPase_C_sf"/>
</dbReference>
<comment type="catalytic activity">
    <reaction evidence="1">
        <text>ATP + protein L-histidine = ADP + protein N-phospho-L-histidine.</text>
        <dbReference type="EC" id="2.7.13.3"/>
    </reaction>
</comment>
<evidence type="ECO:0000256" key="5">
    <source>
        <dbReference type="ARBA" id="ARBA00022777"/>
    </source>
</evidence>
<feature type="domain" description="PAC" evidence="11">
    <location>
        <begin position="236"/>
        <end position="289"/>
    </location>
</feature>
<dbReference type="InterPro" id="IPR011006">
    <property type="entry name" value="CheY-like_superfamily"/>
</dbReference>
<keyword evidence="3 7" id="KW-0597">Phosphoprotein</keyword>
<dbReference type="Pfam" id="PF08448">
    <property type="entry name" value="PAS_4"/>
    <property type="match status" value="1"/>
</dbReference>
<dbReference type="EC" id="2.7.13.3" evidence="2"/>
<feature type="domain" description="Response regulatory" evidence="10">
    <location>
        <begin position="569"/>
        <end position="685"/>
    </location>
</feature>
<evidence type="ECO:0000313" key="12">
    <source>
        <dbReference type="EMBL" id="OUD12495.1"/>
    </source>
</evidence>
<evidence type="ECO:0000256" key="7">
    <source>
        <dbReference type="PROSITE-ProRule" id="PRU00169"/>
    </source>
</evidence>
<keyword evidence="13" id="KW-1185">Reference proteome</keyword>
<proteinExistence type="predicted"/>
<reference evidence="12 13" key="1">
    <citation type="submission" date="2016-12" db="EMBL/GenBank/DDBJ databases">
        <title>Thioflexothrix psekupsii D3 genome sequencing and assembly.</title>
        <authorList>
            <person name="Fomenkov A."/>
            <person name="Vincze T."/>
            <person name="Grabovich M."/>
            <person name="Anton B.P."/>
            <person name="Dubinina G."/>
            <person name="Orlova M."/>
            <person name="Belousova E."/>
            <person name="Roberts R.J."/>
        </authorList>
    </citation>
    <scope>NUCLEOTIDE SEQUENCE [LARGE SCALE GENOMIC DNA]</scope>
    <source>
        <strain evidence="12">D3</strain>
    </source>
</reference>
<feature type="modified residue" description="4-aspartylphosphate" evidence="7">
    <location>
        <position position="618"/>
    </location>
</feature>
<dbReference type="SMART" id="SM00091">
    <property type="entry name" value="PAS"/>
    <property type="match status" value="1"/>
</dbReference>
<dbReference type="SUPFAM" id="SSF55874">
    <property type="entry name" value="ATPase domain of HSP90 chaperone/DNA topoisomerase II/histidine kinase"/>
    <property type="match status" value="1"/>
</dbReference>
<comment type="caution">
    <text evidence="12">The sequence shown here is derived from an EMBL/GenBank/DDBJ whole genome shotgun (WGS) entry which is preliminary data.</text>
</comment>
<feature type="domain" description="Response regulatory" evidence="10">
    <location>
        <begin position="14"/>
        <end position="130"/>
    </location>
</feature>
<dbReference type="GO" id="GO:0000155">
    <property type="term" value="F:phosphorelay sensor kinase activity"/>
    <property type="evidence" value="ECO:0007669"/>
    <property type="project" value="InterPro"/>
</dbReference>
<dbReference type="SUPFAM" id="SSF47384">
    <property type="entry name" value="Homodimeric domain of signal transducing histidine kinase"/>
    <property type="match status" value="1"/>
</dbReference>
<evidence type="ECO:0000256" key="3">
    <source>
        <dbReference type="ARBA" id="ARBA00022553"/>
    </source>
</evidence>
<dbReference type="AlphaFoldDB" id="A0A251X559"/>
<dbReference type="Gene3D" id="1.10.287.130">
    <property type="match status" value="1"/>
</dbReference>
<evidence type="ECO:0000256" key="1">
    <source>
        <dbReference type="ARBA" id="ARBA00000085"/>
    </source>
</evidence>
<keyword evidence="6" id="KW-0902">Two-component regulatory system</keyword>
<sequence>MNTCAQWIETTCPKILAVDDTAFHLEILEQILATNHYHVKFLHDSTEALAEALAFNPDLILLDVLMPVHDGYEICLQLKSNPITKNIPIIFVSALHETLDKIKAFEMGAVDYITKPYQPSEVLARIETHLQLRQLQKQLTQQNQLLQQQVHTLKTTQVNLKQANQRLHLYTEQTPLAYIEWDFSFKIQQWNKAAEELFIYSEKAAKQQLLSNLIFPAESTSALQELLTQLLAEKTPNPDIRINYTATGEPLYCEWYHALLRDANGKPIAVASLIQNVTERVRTEMELRHTNAALACERNAAEAANRTKSAFLANISHELRTPLNSILGYAQIIERDNAISERHQEHVKNLKNSAEHLLTLINELLDFSKIEANKLMLEETAVHLPSLLKEVADSFKMQAEKNGIQLIYETVFSTKSLTGKNPLEYAMVDRRRLRQILLNLISNAIKFTPRGQVVFKVIYTGHYVRFDIEDTGIGIAPDQLDAIFEPFKQLNQDLFTTEGTGLGLTITRHLIEMMGGKLNVQSMPGVGSLFWFELELEPVKLSHESKTSLKNDAQYIIGYHRPHHTTPLKILVADDKWDSRIILSNLLTPLGFLVFTANDGQQALSIAQHEKPDIFILDLKMPIMDGLTCLTHIRQHPELKDKIAIVLSASAYPDDKTQSLKAGANDFMTKPIRFDELTNLLKQHCQLSWIYEENHLSGGKNELDTLNKLRSQVESAQNPPSSDLKRLLKLAERGDVKRLLKESMALAEQHPKYAAFIYQAVSQIKAFKLKQLQHFLKNAIGE</sequence>
<organism evidence="12 13">
    <name type="scientific">Thioflexithrix psekupsensis</name>
    <dbReference type="NCBI Taxonomy" id="1570016"/>
    <lineage>
        <taxon>Bacteria</taxon>
        <taxon>Pseudomonadati</taxon>
        <taxon>Pseudomonadota</taxon>
        <taxon>Gammaproteobacteria</taxon>
        <taxon>Thiotrichales</taxon>
        <taxon>Thioflexithrix</taxon>
    </lineage>
</organism>
<keyword evidence="8" id="KW-0175">Coiled coil</keyword>
<keyword evidence="5" id="KW-0418">Kinase</keyword>
<dbReference type="InterPro" id="IPR035965">
    <property type="entry name" value="PAS-like_dom_sf"/>
</dbReference>
<feature type="coiled-coil region" evidence="8">
    <location>
        <begin position="129"/>
        <end position="173"/>
    </location>
</feature>
<dbReference type="InterPro" id="IPR036097">
    <property type="entry name" value="HisK_dim/P_sf"/>
</dbReference>
<dbReference type="InterPro" id="IPR001789">
    <property type="entry name" value="Sig_transdc_resp-reg_receiver"/>
</dbReference>
<dbReference type="InterPro" id="IPR000014">
    <property type="entry name" value="PAS"/>
</dbReference>
<dbReference type="SUPFAM" id="SSF52172">
    <property type="entry name" value="CheY-like"/>
    <property type="match status" value="2"/>
</dbReference>
<evidence type="ECO:0000256" key="4">
    <source>
        <dbReference type="ARBA" id="ARBA00022679"/>
    </source>
</evidence>
<evidence type="ECO:0000256" key="2">
    <source>
        <dbReference type="ARBA" id="ARBA00012438"/>
    </source>
</evidence>
<evidence type="ECO:0000259" key="10">
    <source>
        <dbReference type="PROSITE" id="PS50110"/>
    </source>
</evidence>
<feature type="domain" description="Histidine kinase" evidence="9">
    <location>
        <begin position="314"/>
        <end position="538"/>
    </location>
</feature>
<dbReference type="SMART" id="SM00448">
    <property type="entry name" value="REC"/>
    <property type="match status" value="2"/>
</dbReference>
<dbReference type="Gene3D" id="3.40.50.2300">
    <property type="match status" value="2"/>
</dbReference>
<dbReference type="Gene3D" id="3.30.450.20">
    <property type="entry name" value="PAS domain"/>
    <property type="match status" value="1"/>
</dbReference>
<evidence type="ECO:0000313" key="13">
    <source>
        <dbReference type="Proteomes" id="UP000194798"/>
    </source>
</evidence>
<dbReference type="Gene3D" id="3.30.565.10">
    <property type="entry name" value="Histidine kinase-like ATPase, C-terminal domain"/>
    <property type="match status" value="1"/>
</dbReference>
<dbReference type="SMART" id="SM00388">
    <property type="entry name" value="HisKA"/>
    <property type="match status" value="1"/>
</dbReference>
<dbReference type="PRINTS" id="PR00344">
    <property type="entry name" value="BCTRLSENSOR"/>
</dbReference>
<evidence type="ECO:0000259" key="9">
    <source>
        <dbReference type="PROSITE" id="PS50109"/>
    </source>
</evidence>
<protein>
    <recommendedName>
        <fullName evidence="2">histidine kinase</fullName>
        <ecNumber evidence="2">2.7.13.3</ecNumber>
    </recommendedName>
</protein>
<dbReference type="CDD" id="cd16922">
    <property type="entry name" value="HATPase_EvgS-ArcB-TorS-like"/>
    <property type="match status" value="1"/>
</dbReference>
<dbReference type="InterPro" id="IPR005467">
    <property type="entry name" value="His_kinase_dom"/>
</dbReference>
<dbReference type="Pfam" id="PF02518">
    <property type="entry name" value="HATPase_c"/>
    <property type="match status" value="1"/>
</dbReference>
<dbReference type="InterPro" id="IPR013656">
    <property type="entry name" value="PAS_4"/>
</dbReference>
<name>A0A251X559_9GAMM</name>
<gene>
    <name evidence="12" type="ORF">TPSD3_15475</name>
</gene>
<dbReference type="Pfam" id="PF00072">
    <property type="entry name" value="Response_reg"/>
    <property type="match status" value="2"/>
</dbReference>
<dbReference type="Proteomes" id="UP000194798">
    <property type="component" value="Unassembled WGS sequence"/>
</dbReference>
<dbReference type="CDD" id="cd17546">
    <property type="entry name" value="REC_hyHK_CKI1_RcsC-like"/>
    <property type="match status" value="1"/>
</dbReference>
<dbReference type="SMART" id="SM00387">
    <property type="entry name" value="HATPase_c"/>
    <property type="match status" value="1"/>
</dbReference>
<dbReference type="PROSITE" id="PS50110">
    <property type="entry name" value="RESPONSE_REGULATORY"/>
    <property type="match status" value="2"/>
</dbReference>
<dbReference type="NCBIfam" id="TIGR00229">
    <property type="entry name" value="sensory_box"/>
    <property type="match status" value="1"/>
</dbReference>
<dbReference type="InterPro" id="IPR003661">
    <property type="entry name" value="HisK_dim/P_dom"/>
</dbReference>
<keyword evidence="4" id="KW-0808">Transferase</keyword>
<feature type="modified residue" description="4-aspartylphosphate" evidence="7">
    <location>
        <position position="63"/>
    </location>
</feature>